<gene>
    <name evidence="3" type="ORF">DSOUD_2084</name>
</gene>
<dbReference type="PATRIC" id="fig|1603606.3.peg.2253"/>
<dbReference type="Proteomes" id="UP000057158">
    <property type="component" value="Chromosome"/>
</dbReference>
<proteinExistence type="predicted"/>
<feature type="transmembrane region" description="Helical" evidence="1">
    <location>
        <begin position="230"/>
        <end position="246"/>
    </location>
</feature>
<accession>A0A0M4D357</accession>
<name>A0A0M4D357_9BACT</name>
<dbReference type="KEGG" id="des:DSOUD_2084"/>
<keyword evidence="1" id="KW-1133">Transmembrane helix</keyword>
<dbReference type="InterPro" id="IPR001173">
    <property type="entry name" value="Glyco_trans_2-like"/>
</dbReference>
<feature type="transmembrane region" description="Helical" evidence="1">
    <location>
        <begin position="283"/>
        <end position="300"/>
    </location>
</feature>
<dbReference type="PANTHER" id="PTHR43685">
    <property type="entry name" value="GLYCOSYLTRANSFERASE"/>
    <property type="match status" value="1"/>
</dbReference>
<evidence type="ECO:0000313" key="3">
    <source>
        <dbReference type="EMBL" id="ALC16851.1"/>
    </source>
</evidence>
<dbReference type="STRING" id="1603606.DSOUD_2084"/>
<feature type="transmembrane region" description="Helical" evidence="1">
    <location>
        <begin position="252"/>
        <end position="271"/>
    </location>
</feature>
<dbReference type="Pfam" id="PF00535">
    <property type="entry name" value="Glycos_transf_2"/>
    <property type="match status" value="1"/>
</dbReference>
<dbReference type="PANTHER" id="PTHR43685:SF2">
    <property type="entry name" value="GLYCOSYLTRANSFERASE 2-LIKE DOMAIN-CONTAINING PROTEIN"/>
    <property type="match status" value="1"/>
</dbReference>
<keyword evidence="4" id="KW-1185">Reference proteome</keyword>
<evidence type="ECO:0000256" key="1">
    <source>
        <dbReference type="SAM" id="Phobius"/>
    </source>
</evidence>
<dbReference type="InterPro" id="IPR050834">
    <property type="entry name" value="Glycosyltransf_2"/>
</dbReference>
<dbReference type="AlphaFoldDB" id="A0A0M4D357"/>
<dbReference type="InterPro" id="IPR029044">
    <property type="entry name" value="Nucleotide-diphossugar_trans"/>
</dbReference>
<keyword evidence="1" id="KW-0812">Transmembrane</keyword>
<reference evidence="3 4" key="1">
    <citation type="submission" date="2015-07" db="EMBL/GenBank/DDBJ databases">
        <title>Isolation and Genomic Characterization of a Novel Halophilic Metal-Reducing Deltaproteobacterium from the Deep Subsurface.</title>
        <authorList>
            <person name="Badalamenti J.P."/>
            <person name="Summers Z.M."/>
            <person name="Gralnick J.A."/>
            <person name="Bond D.R."/>
        </authorList>
    </citation>
    <scope>NUCLEOTIDE SEQUENCE [LARGE SCALE GENOMIC DNA]</scope>
    <source>
        <strain evidence="3 4">WTL</strain>
    </source>
</reference>
<keyword evidence="3" id="KW-0808">Transferase</keyword>
<evidence type="ECO:0000259" key="2">
    <source>
        <dbReference type="Pfam" id="PF00535"/>
    </source>
</evidence>
<dbReference type="Gene3D" id="3.90.550.10">
    <property type="entry name" value="Spore Coat Polysaccharide Biosynthesis Protein SpsA, Chain A"/>
    <property type="match status" value="1"/>
</dbReference>
<dbReference type="SUPFAM" id="SSF53448">
    <property type="entry name" value="Nucleotide-diphospho-sugar transferases"/>
    <property type="match status" value="1"/>
</dbReference>
<sequence>MVTSFPFVSIVIPVFNEERYLADCLNSLMELSYPKEMFQIILVDNGSSDGTIDIARRYPINIFVKEKSKVGGVRNFGATKAKGEILVFLDSDCSVDSNWLTNGIEKFKGGEGLVIGGQYLTRDNPSWIEKYWVLNNSKKIIHQTTLVGGCIFIPKEIFHKINGFDETLNSGEDSDITYRLRLKGYIVKIDPSLSVVHLGYPTTLISFIKRQIWHSADYIKKIPSSLNDKIFLLCCVFIFSIFGSVISFIFNFYVFFMFIAVIIFAPALLSFKRLRRSRAHIDGLYGLISVYFVDFLYLIGRSIGVVNGIKNLFIQIPEKKIDRR</sequence>
<keyword evidence="1" id="KW-0472">Membrane</keyword>
<dbReference type="EMBL" id="CP010802">
    <property type="protein sequence ID" value="ALC16851.1"/>
    <property type="molecule type" value="Genomic_DNA"/>
</dbReference>
<protein>
    <submittedName>
        <fullName evidence="3">Glycosyltransferase, GT2 family</fullName>
    </submittedName>
</protein>
<organism evidence="3 4">
    <name type="scientific">Desulfuromonas soudanensis</name>
    <dbReference type="NCBI Taxonomy" id="1603606"/>
    <lineage>
        <taxon>Bacteria</taxon>
        <taxon>Pseudomonadati</taxon>
        <taxon>Thermodesulfobacteriota</taxon>
        <taxon>Desulfuromonadia</taxon>
        <taxon>Desulfuromonadales</taxon>
        <taxon>Desulfuromonadaceae</taxon>
        <taxon>Desulfuromonas</taxon>
    </lineage>
</organism>
<feature type="domain" description="Glycosyltransferase 2-like" evidence="2">
    <location>
        <begin position="9"/>
        <end position="139"/>
    </location>
</feature>
<evidence type="ECO:0000313" key="4">
    <source>
        <dbReference type="Proteomes" id="UP000057158"/>
    </source>
</evidence>
<dbReference type="GO" id="GO:0016740">
    <property type="term" value="F:transferase activity"/>
    <property type="evidence" value="ECO:0007669"/>
    <property type="project" value="UniProtKB-KW"/>
</dbReference>